<comment type="similarity">
    <text evidence="1">Belongs to the short-chain dehydrogenases/reductases (SDR) family.</text>
</comment>
<dbReference type="Pfam" id="PF00106">
    <property type="entry name" value="adh_short"/>
    <property type="match status" value="1"/>
</dbReference>
<dbReference type="InterPro" id="IPR036291">
    <property type="entry name" value="NAD(P)-bd_dom_sf"/>
</dbReference>
<dbReference type="PANTHER" id="PTHR42760">
    <property type="entry name" value="SHORT-CHAIN DEHYDROGENASES/REDUCTASES FAMILY MEMBER"/>
    <property type="match status" value="1"/>
</dbReference>
<dbReference type="Gene3D" id="3.40.50.720">
    <property type="entry name" value="NAD(P)-binding Rossmann-like Domain"/>
    <property type="match status" value="1"/>
</dbReference>
<dbReference type="NCBIfam" id="NF005395">
    <property type="entry name" value="PRK06940.1"/>
    <property type="match status" value="1"/>
</dbReference>
<keyword evidence="3" id="KW-1185">Reference proteome</keyword>
<reference evidence="2 3" key="1">
    <citation type="submission" date="2023-12" db="EMBL/GenBank/DDBJ databases">
        <title>Novel species of the genus Arcicella isolated from rivers.</title>
        <authorList>
            <person name="Lu H."/>
        </authorList>
    </citation>
    <scope>NUCLEOTIDE SEQUENCE [LARGE SCALE GENOMIC DNA]</scope>
    <source>
        <strain evidence="2 3">KCTC 23307</strain>
    </source>
</reference>
<proteinExistence type="inferred from homology"/>
<evidence type="ECO:0000256" key="1">
    <source>
        <dbReference type="ARBA" id="ARBA00006484"/>
    </source>
</evidence>
<protein>
    <submittedName>
        <fullName evidence="2">SDR family oxidoreductase</fullName>
    </submittedName>
</protein>
<dbReference type="Pfam" id="PF13561">
    <property type="entry name" value="adh_short_C2"/>
    <property type="match status" value="1"/>
</dbReference>
<name>A0ABU5QE60_9BACT</name>
<dbReference type="PRINTS" id="PR00081">
    <property type="entry name" value="GDHRDH"/>
</dbReference>
<sequence>MKSNVLVIIGVGGIGMAIARREGAGKVVLLADISNNLLAQAAKDLEDTGYVVETQQTDVTSLSSVEALVAKATSLGNVLQVVNTAGLSPNMASVEKLLEVDLVGAVYVLEEFGKVIAEGGAGIHISSMAGHMIPDLGAETNKALAVTPANELLSLPVLQPANVPNTTYAYCLSKRANHLRIQAESIKWGERGARVNSISPGIILTALAKHELDSPIGDGYRAMITASAAKRVGTVDEVATLAHYLLGPDSSFVTGSDFLMDGGVIAAMKMGLIAL</sequence>
<comment type="caution">
    <text evidence="2">The sequence shown here is derived from an EMBL/GenBank/DDBJ whole genome shotgun (WGS) entry which is preliminary data.</text>
</comment>
<dbReference type="RefSeq" id="WP_323298276.1">
    <property type="nucleotide sequence ID" value="NZ_JAYFUM010000024.1"/>
</dbReference>
<dbReference type="Proteomes" id="UP001302949">
    <property type="component" value="Unassembled WGS sequence"/>
</dbReference>
<accession>A0ABU5QE60</accession>
<dbReference type="InterPro" id="IPR002347">
    <property type="entry name" value="SDR_fam"/>
</dbReference>
<gene>
    <name evidence="2" type="ORF">VB248_18345</name>
</gene>
<dbReference type="EMBL" id="JAYFUM010000024">
    <property type="protein sequence ID" value="MEA5141119.1"/>
    <property type="molecule type" value="Genomic_DNA"/>
</dbReference>
<evidence type="ECO:0000313" key="2">
    <source>
        <dbReference type="EMBL" id="MEA5141119.1"/>
    </source>
</evidence>
<organism evidence="2 3">
    <name type="scientific">Arcicella rigui</name>
    <dbReference type="NCBI Taxonomy" id="797020"/>
    <lineage>
        <taxon>Bacteria</taxon>
        <taxon>Pseudomonadati</taxon>
        <taxon>Bacteroidota</taxon>
        <taxon>Cytophagia</taxon>
        <taxon>Cytophagales</taxon>
        <taxon>Flectobacillaceae</taxon>
        <taxon>Arcicella</taxon>
    </lineage>
</organism>
<evidence type="ECO:0000313" key="3">
    <source>
        <dbReference type="Proteomes" id="UP001302949"/>
    </source>
</evidence>
<dbReference type="SUPFAM" id="SSF51735">
    <property type="entry name" value="NAD(P)-binding Rossmann-fold domains"/>
    <property type="match status" value="1"/>
</dbReference>